<keyword evidence="1" id="KW-0812">Transmembrane</keyword>
<sequence length="218" mass="25030">MQETEFLNLWKSLDERITENLHLNRIQAEEITRLKIKSLLSSMRPIKVFALAVGVVWIVWVDGLLVVTFGNASPFFWWSALFQVVLCKMAVGIYLYQLLLLAGTDIAEPVLETQARLARLKATTLSVTRILFLQLPAWTTFYLTPAMLRDSPLLGLMIQFLVTASAVVAAGWLFIHIREKNKDARWFRVLFSGREWDPLLKSLELLDQTRDYQGTRTS</sequence>
<feature type="transmembrane region" description="Helical" evidence="1">
    <location>
        <begin position="75"/>
        <end position="101"/>
    </location>
</feature>
<dbReference type="STRING" id="563176.SAMN04488090_4838"/>
<protein>
    <submittedName>
        <fullName evidence="2">Uncharacterized protein</fullName>
    </submittedName>
</protein>
<proteinExistence type="predicted"/>
<dbReference type="AlphaFoldDB" id="A0A1G9Y7T5"/>
<reference evidence="2 3" key="1">
    <citation type="submission" date="2016-10" db="EMBL/GenBank/DDBJ databases">
        <authorList>
            <person name="de Groot N.N."/>
        </authorList>
    </citation>
    <scope>NUCLEOTIDE SEQUENCE [LARGE SCALE GENOMIC DNA]</scope>
    <source>
        <strain evidence="2 3">DSM 21668</strain>
    </source>
</reference>
<dbReference type="RefSeq" id="WP_093208835.1">
    <property type="nucleotide sequence ID" value="NZ_FNGS01000012.1"/>
</dbReference>
<dbReference type="OrthoDB" id="5706484at2"/>
<name>A0A1G9Y7T5_9BACT</name>
<feature type="transmembrane region" description="Helical" evidence="1">
    <location>
        <begin position="153"/>
        <end position="175"/>
    </location>
</feature>
<evidence type="ECO:0000313" key="3">
    <source>
        <dbReference type="Proteomes" id="UP000198901"/>
    </source>
</evidence>
<feature type="transmembrane region" description="Helical" evidence="1">
    <location>
        <begin position="122"/>
        <end position="141"/>
    </location>
</feature>
<accession>A0A1G9Y7T5</accession>
<gene>
    <name evidence="2" type="ORF">SAMN04488090_4838</name>
</gene>
<dbReference type="Proteomes" id="UP000198901">
    <property type="component" value="Unassembled WGS sequence"/>
</dbReference>
<feature type="transmembrane region" description="Helical" evidence="1">
    <location>
        <begin position="48"/>
        <end position="69"/>
    </location>
</feature>
<keyword evidence="1" id="KW-1133">Transmembrane helix</keyword>
<evidence type="ECO:0000313" key="2">
    <source>
        <dbReference type="EMBL" id="SDN04706.1"/>
    </source>
</evidence>
<dbReference type="EMBL" id="FNGS01000012">
    <property type="protein sequence ID" value="SDN04706.1"/>
    <property type="molecule type" value="Genomic_DNA"/>
</dbReference>
<keyword evidence="1" id="KW-0472">Membrane</keyword>
<keyword evidence="3" id="KW-1185">Reference proteome</keyword>
<evidence type="ECO:0000256" key="1">
    <source>
        <dbReference type="SAM" id="Phobius"/>
    </source>
</evidence>
<organism evidence="2 3">
    <name type="scientific">Siphonobacter aquaeclarae</name>
    <dbReference type="NCBI Taxonomy" id="563176"/>
    <lineage>
        <taxon>Bacteria</taxon>
        <taxon>Pseudomonadati</taxon>
        <taxon>Bacteroidota</taxon>
        <taxon>Cytophagia</taxon>
        <taxon>Cytophagales</taxon>
        <taxon>Cytophagaceae</taxon>
        <taxon>Siphonobacter</taxon>
    </lineage>
</organism>